<name>A0ABR8TKV8_9PSED</name>
<organism evidence="2 3">
    <name type="scientific">Serpens gallinarum</name>
    <dbReference type="NCBI Taxonomy" id="2763075"/>
    <lineage>
        <taxon>Bacteria</taxon>
        <taxon>Pseudomonadati</taxon>
        <taxon>Pseudomonadota</taxon>
        <taxon>Gammaproteobacteria</taxon>
        <taxon>Pseudomonadales</taxon>
        <taxon>Pseudomonadaceae</taxon>
        <taxon>Pseudomonas</taxon>
    </lineage>
</organism>
<comment type="caution">
    <text evidence="2">The sequence shown here is derived from an EMBL/GenBank/DDBJ whole genome shotgun (WGS) entry which is preliminary data.</text>
</comment>
<dbReference type="Proteomes" id="UP000611945">
    <property type="component" value="Unassembled WGS sequence"/>
</dbReference>
<dbReference type="RefSeq" id="WP_251835150.1">
    <property type="nucleotide sequence ID" value="NZ_JACSQG010000001.1"/>
</dbReference>
<keyword evidence="3" id="KW-1185">Reference proteome</keyword>
<proteinExistence type="predicted"/>
<evidence type="ECO:0000313" key="3">
    <source>
        <dbReference type="Proteomes" id="UP000611945"/>
    </source>
</evidence>
<feature type="transmembrane region" description="Helical" evidence="1">
    <location>
        <begin position="16"/>
        <end position="37"/>
    </location>
</feature>
<keyword evidence="1" id="KW-0812">Transmembrane</keyword>
<protein>
    <submittedName>
        <fullName evidence="2">DUF2474 domain-containing protein</fullName>
    </submittedName>
</protein>
<gene>
    <name evidence="2" type="ORF">H9642_04255</name>
</gene>
<dbReference type="InterPro" id="IPR018895">
    <property type="entry name" value="DUF2474"/>
</dbReference>
<dbReference type="Pfam" id="PF10617">
    <property type="entry name" value="DUF2474"/>
    <property type="match status" value="1"/>
</dbReference>
<keyword evidence="1" id="KW-0472">Membrane</keyword>
<evidence type="ECO:0000313" key="2">
    <source>
        <dbReference type="EMBL" id="MBD7976397.1"/>
    </source>
</evidence>
<sequence length="48" mass="5449">MKHEHSHEARPLWQRLAWLLGLWCASVLALGGLAYLLRLFMRAAGFGT</sequence>
<dbReference type="EMBL" id="JACSQG010000001">
    <property type="protein sequence ID" value="MBD7976397.1"/>
    <property type="molecule type" value="Genomic_DNA"/>
</dbReference>
<evidence type="ECO:0000256" key="1">
    <source>
        <dbReference type="SAM" id="Phobius"/>
    </source>
</evidence>
<reference evidence="2 3" key="1">
    <citation type="submission" date="2020-08" db="EMBL/GenBank/DDBJ databases">
        <title>A Genomic Blueprint of the Chicken Gut Microbiome.</title>
        <authorList>
            <person name="Gilroy R."/>
            <person name="Ravi A."/>
            <person name="Getino M."/>
            <person name="Pursley I."/>
            <person name="Horton D.L."/>
            <person name="Alikhan N.-F."/>
            <person name="Baker D."/>
            <person name="Gharbi K."/>
            <person name="Hall N."/>
            <person name="Watson M."/>
            <person name="Adriaenssens E.M."/>
            <person name="Foster-Nyarko E."/>
            <person name="Jarju S."/>
            <person name="Secka A."/>
            <person name="Antonio M."/>
            <person name="Oren A."/>
            <person name="Chaudhuri R."/>
            <person name="La Ragione R.M."/>
            <person name="Hildebrand F."/>
            <person name="Pallen M.J."/>
        </authorList>
    </citation>
    <scope>NUCLEOTIDE SEQUENCE [LARGE SCALE GENOMIC DNA]</scope>
    <source>
        <strain evidence="2 3">Sa2CUA2</strain>
    </source>
</reference>
<keyword evidence="1" id="KW-1133">Transmembrane helix</keyword>
<accession>A0ABR8TKV8</accession>